<organism evidence="1 2">
    <name type="scientific">Polarella glacialis</name>
    <name type="common">Dinoflagellate</name>
    <dbReference type="NCBI Taxonomy" id="89957"/>
    <lineage>
        <taxon>Eukaryota</taxon>
        <taxon>Sar</taxon>
        <taxon>Alveolata</taxon>
        <taxon>Dinophyceae</taxon>
        <taxon>Suessiales</taxon>
        <taxon>Suessiaceae</taxon>
        <taxon>Polarella</taxon>
    </lineage>
</organism>
<evidence type="ECO:0000313" key="2">
    <source>
        <dbReference type="Proteomes" id="UP000654075"/>
    </source>
</evidence>
<accession>A0A813G6R1</accession>
<gene>
    <name evidence="1" type="ORF">PGLA1383_LOCUS38290</name>
</gene>
<proteinExistence type="predicted"/>
<dbReference type="Proteomes" id="UP000654075">
    <property type="component" value="Unassembled WGS sequence"/>
</dbReference>
<protein>
    <submittedName>
        <fullName evidence="1">Uncharacterized protein</fullName>
    </submittedName>
</protein>
<name>A0A813G6R1_POLGL</name>
<keyword evidence="2" id="KW-1185">Reference proteome</keyword>
<dbReference type="AlphaFoldDB" id="A0A813G6R1"/>
<dbReference type="EMBL" id="CAJNNV010027580">
    <property type="protein sequence ID" value="CAE8620754.1"/>
    <property type="molecule type" value="Genomic_DNA"/>
</dbReference>
<evidence type="ECO:0000313" key="1">
    <source>
        <dbReference type="EMBL" id="CAE8620754.1"/>
    </source>
</evidence>
<reference evidence="1" key="1">
    <citation type="submission" date="2021-02" db="EMBL/GenBank/DDBJ databases">
        <authorList>
            <person name="Dougan E. K."/>
            <person name="Rhodes N."/>
            <person name="Thang M."/>
            <person name="Chan C."/>
        </authorList>
    </citation>
    <scope>NUCLEOTIDE SEQUENCE</scope>
</reference>
<sequence length="473" mass="52732">MESPAKRPKRSAPLRFRKADGVDLIVGSETLFMPFGAMEHIPKLHRDLTNVGSGKPLSVDIGNCSLDMFEELLAYAMCKYLGKTDEYALWSNWEAYACPAELKGPASEAVLQRAHENFSKALDLLVLGLQFGLEGIFKAKLLKAVRDAMPPIAEDFQKMRSACALLPACEDLGLIWAERPSDVLGELGKCWEVASDELFIIFLDCWRLDLKDVVLRASRRRVTCNKAPSVLLAFLRKHGGDIGAHEAQHLVEHIAALFFVDNLQFKLLVESDKAYFFTIAEGEDLRRRVLDIEYSEGPYIKLPETSILKALQANEVKLFCDRLVLRSASSVVCSELRAEILSAVSANIPDAAWAGKVAESMISVLTAEEKKPMLKCIARHLANCTKQAKGRFSDGGRDKQSLLDRFCKEFEEEDLRSILESVEKSELLPEKSKRKGPVGLGLLVSLVMSDTGFWAGDRFLVVFRLLLFNVLSC</sequence>
<comment type="caution">
    <text evidence="1">The sequence shown here is derived from an EMBL/GenBank/DDBJ whole genome shotgun (WGS) entry which is preliminary data.</text>
</comment>